<comment type="caution">
    <text evidence="4">The sequence shown here is derived from an EMBL/GenBank/DDBJ whole genome shotgun (WGS) entry which is preliminary data.</text>
</comment>
<evidence type="ECO:0000313" key="4">
    <source>
        <dbReference type="EMBL" id="TFU34347.1"/>
    </source>
</evidence>
<feature type="domain" description="LytR/CpsA/Psr regulator C-terminal" evidence="3">
    <location>
        <begin position="82"/>
        <end position="174"/>
    </location>
</feature>
<dbReference type="AlphaFoldDB" id="A0A4Y9FY06"/>
<evidence type="ECO:0000313" key="5">
    <source>
        <dbReference type="Proteomes" id="UP000298358"/>
    </source>
</evidence>
<gene>
    <name evidence="4" type="ORF">E4U02_01455</name>
</gene>
<keyword evidence="5" id="KW-1185">Reference proteome</keyword>
<dbReference type="RefSeq" id="WP_135112445.1">
    <property type="nucleotide sequence ID" value="NZ_JADGLL010000002.1"/>
</dbReference>
<protein>
    <submittedName>
        <fullName evidence="4">LytR family transcriptional regulator</fullName>
    </submittedName>
</protein>
<dbReference type="InterPro" id="IPR027381">
    <property type="entry name" value="LytR/CpsA/Psr_C"/>
</dbReference>
<feature type="transmembrane region" description="Helical" evidence="2">
    <location>
        <begin position="35"/>
        <end position="57"/>
    </location>
</feature>
<keyword evidence="2" id="KW-0472">Membrane</keyword>
<dbReference type="Gene3D" id="3.30.70.2390">
    <property type="match status" value="1"/>
</dbReference>
<evidence type="ECO:0000256" key="1">
    <source>
        <dbReference type="SAM" id="MobiDB-lite"/>
    </source>
</evidence>
<sequence>MPTSFPRDRFDDVPRQPARVGAHRAEQPRTPRGVVLMWAALATVILMIAGILGFLVLSQRTGIVPDPPQAEPTVAPVVDTEYTVLVLNGTSTSGVAEEVAAQLVAAGWEEGSVIPSDSSATDFPETTVYYASPEEEAAALGVAQAIGGARTEQSDQYDQPGDEEKELTVVVGLDRVSAG</sequence>
<evidence type="ECO:0000256" key="2">
    <source>
        <dbReference type="SAM" id="Phobius"/>
    </source>
</evidence>
<reference evidence="4 5" key="1">
    <citation type="submission" date="2019-03" db="EMBL/GenBank/DDBJ databases">
        <title>Diversity of the mouse oral microbiome.</title>
        <authorList>
            <person name="Joseph S."/>
            <person name="Aduse-Opoku J."/>
            <person name="Curtis M."/>
            <person name="Wade W."/>
            <person name="Hashim A."/>
        </authorList>
    </citation>
    <scope>NUCLEOTIDE SEQUENCE [LARGE SCALE GENOMIC DNA]</scope>
    <source>
        <strain evidence="4 5">P1012</strain>
    </source>
</reference>
<dbReference type="EMBL" id="SPQB01000002">
    <property type="protein sequence ID" value="TFU34347.1"/>
    <property type="molecule type" value="Genomic_DNA"/>
</dbReference>
<name>A0A4Y9FY06_9MICO</name>
<dbReference type="Pfam" id="PF13399">
    <property type="entry name" value="LytR_C"/>
    <property type="match status" value="1"/>
</dbReference>
<keyword evidence="2" id="KW-1133">Transmembrane helix</keyword>
<organism evidence="4 5">
    <name type="scientific">Microbacterium paludicola</name>
    <dbReference type="NCBI Taxonomy" id="300019"/>
    <lineage>
        <taxon>Bacteria</taxon>
        <taxon>Bacillati</taxon>
        <taxon>Actinomycetota</taxon>
        <taxon>Actinomycetes</taxon>
        <taxon>Micrococcales</taxon>
        <taxon>Microbacteriaceae</taxon>
        <taxon>Microbacterium</taxon>
    </lineage>
</organism>
<proteinExistence type="predicted"/>
<evidence type="ECO:0000259" key="3">
    <source>
        <dbReference type="Pfam" id="PF13399"/>
    </source>
</evidence>
<accession>A0A4Y9FY06</accession>
<dbReference type="OrthoDB" id="5125199at2"/>
<feature type="region of interest" description="Disordered" evidence="1">
    <location>
        <begin position="1"/>
        <end position="26"/>
    </location>
</feature>
<feature type="region of interest" description="Disordered" evidence="1">
    <location>
        <begin position="149"/>
        <end position="179"/>
    </location>
</feature>
<feature type="compositionally biased region" description="Basic and acidic residues" evidence="1">
    <location>
        <begin position="1"/>
        <end position="14"/>
    </location>
</feature>
<dbReference type="Proteomes" id="UP000298358">
    <property type="component" value="Unassembled WGS sequence"/>
</dbReference>
<keyword evidence="2" id="KW-0812">Transmembrane</keyword>